<dbReference type="EC" id="2.7.13.3" evidence="3"/>
<feature type="coiled-coil region" evidence="16">
    <location>
        <begin position="816"/>
        <end position="848"/>
    </location>
</feature>
<protein>
    <recommendedName>
        <fullName evidence="3">histidine kinase</fullName>
        <ecNumber evidence="3">2.7.13.3</ecNumber>
    </recommendedName>
</protein>
<dbReference type="FunFam" id="3.30.565.10:FF:000010">
    <property type="entry name" value="Sensor histidine kinase RcsC"/>
    <property type="match status" value="1"/>
</dbReference>
<dbReference type="SMART" id="SM00448">
    <property type="entry name" value="REC"/>
    <property type="match status" value="2"/>
</dbReference>
<evidence type="ECO:0000256" key="7">
    <source>
        <dbReference type="ARBA" id="ARBA00022692"/>
    </source>
</evidence>
<organism evidence="21 22">
    <name type="scientific">Ruficoccus amylovorans</name>
    <dbReference type="NCBI Taxonomy" id="1804625"/>
    <lineage>
        <taxon>Bacteria</taxon>
        <taxon>Pseudomonadati</taxon>
        <taxon>Verrucomicrobiota</taxon>
        <taxon>Opitutia</taxon>
        <taxon>Puniceicoccales</taxon>
        <taxon>Cerasicoccaceae</taxon>
        <taxon>Ruficoccus</taxon>
    </lineage>
</organism>
<dbReference type="InterPro" id="IPR003594">
    <property type="entry name" value="HATPase_dom"/>
</dbReference>
<dbReference type="CDD" id="cd00130">
    <property type="entry name" value="PAS"/>
    <property type="match status" value="1"/>
</dbReference>
<keyword evidence="8" id="KW-0547">Nucleotide-binding</keyword>
<dbReference type="InterPro" id="IPR001789">
    <property type="entry name" value="Sig_transdc_resp-reg_receiver"/>
</dbReference>
<evidence type="ECO:0000259" key="18">
    <source>
        <dbReference type="PROSITE" id="PS50110"/>
    </source>
</evidence>
<dbReference type="GO" id="GO:0005886">
    <property type="term" value="C:plasma membrane"/>
    <property type="evidence" value="ECO:0007669"/>
    <property type="project" value="UniProtKB-SubCell"/>
</dbReference>
<evidence type="ECO:0000259" key="20">
    <source>
        <dbReference type="PROSITE" id="PS50894"/>
    </source>
</evidence>
<proteinExistence type="predicted"/>
<evidence type="ECO:0000313" key="21">
    <source>
        <dbReference type="EMBL" id="MBC2594751.1"/>
    </source>
</evidence>
<dbReference type="CDD" id="cd00156">
    <property type="entry name" value="REC"/>
    <property type="match status" value="1"/>
</dbReference>
<dbReference type="SMART" id="SM00387">
    <property type="entry name" value="HATPase_c"/>
    <property type="match status" value="1"/>
</dbReference>
<dbReference type="InterPro" id="IPR013656">
    <property type="entry name" value="PAS_4"/>
</dbReference>
<keyword evidence="7" id="KW-0812">Transmembrane</keyword>
<keyword evidence="16" id="KW-0175">Coiled coil</keyword>
<dbReference type="Pfam" id="PF08448">
    <property type="entry name" value="PAS_4"/>
    <property type="match status" value="1"/>
</dbReference>
<dbReference type="InterPro" id="IPR011006">
    <property type="entry name" value="CheY-like_superfamily"/>
</dbReference>
<comment type="subcellular location">
    <subcellularLocation>
        <location evidence="2">Cell membrane</location>
        <topology evidence="2">Multi-pass membrane protein</topology>
    </subcellularLocation>
</comment>
<dbReference type="PANTHER" id="PTHR45339:SF1">
    <property type="entry name" value="HYBRID SIGNAL TRANSDUCTION HISTIDINE KINASE J"/>
    <property type="match status" value="1"/>
</dbReference>
<dbReference type="InterPro" id="IPR003661">
    <property type="entry name" value="HisK_dim/P_dom"/>
</dbReference>
<dbReference type="Pfam" id="PF00072">
    <property type="entry name" value="Response_reg"/>
    <property type="match status" value="2"/>
</dbReference>
<dbReference type="Gene3D" id="1.10.287.130">
    <property type="match status" value="1"/>
</dbReference>
<keyword evidence="12" id="KW-0902">Two-component regulatory system</keyword>
<dbReference type="InterPro" id="IPR000700">
    <property type="entry name" value="PAS-assoc_C"/>
</dbReference>
<name>A0A842HHP2_9BACT</name>
<dbReference type="Pfam" id="PF02518">
    <property type="entry name" value="HATPase_c"/>
    <property type="match status" value="1"/>
</dbReference>
<dbReference type="SUPFAM" id="SSF52172">
    <property type="entry name" value="CheY-like"/>
    <property type="match status" value="2"/>
</dbReference>
<dbReference type="Proteomes" id="UP000546464">
    <property type="component" value="Unassembled WGS sequence"/>
</dbReference>
<feature type="domain" description="Histidine kinase" evidence="17">
    <location>
        <begin position="222"/>
        <end position="443"/>
    </location>
</feature>
<evidence type="ECO:0000256" key="12">
    <source>
        <dbReference type="ARBA" id="ARBA00023012"/>
    </source>
</evidence>
<dbReference type="CDD" id="cd00088">
    <property type="entry name" value="HPT"/>
    <property type="match status" value="1"/>
</dbReference>
<dbReference type="InterPro" id="IPR036890">
    <property type="entry name" value="HATPase_C_sf"/>
</dbReference>
<evidence type="ECO:0000256" key="15">
    <source>
        <dbReference type="PROSITE-ProRule" id="PRU00169"/>
    </source>
</evidence>
<dbReference type="Gene3D" id="3.30.450.20">
    <property type="entry name" value="PAS domain"/>
    <property type="match status" value="1"/>
</dbReference>
<feature type="domain" description="PAC" evidence="19">
    <location>
        <begin position="151"/>
        <end position="204"/>
    </location>
</feature>
<feature type="modified residue" description="4-aspartylphosphate" evidence="15">
    <location>
        <position position="664"/>
    </location>
</feature>
<feature type="domain" description="Response regulatory" evidence="18">
    <location>
        <begin position="615"/>
        <end position="733"/>
    </location>
</feature>
<feature type="modified residue" description="Phosphohistidine" evidence="14">
    <location>
        <position position="805"/>
    </location>
</feature>
<dbReference type="PROSITE" id="PS50113">
    <property type="entry name" value="PAC"/>
    <property type="match status" value="1"/>
</dbReference>
<dbReference type="SUPFAM" id="SSF55874">
    <property type="entry name" value="ATPase domain of HSP90 chaperone/DNA topoisomerase II/histidine kinase"/>
    <property type="match status" value="1"/>
</dbReference>
<evidence type="ECO:0000256" key="1">
    <source>
        <dbReference type="ARBA" id="ARBA00000085"/>
    </source>
</evidence>
<dbReference type="GO" id="GO:0005524">
    <property type="term" value="F:ATP binding"/>
    <property type="evidence" value="ECO:0007669"/>
    <property type="project" value="UniProtKB-KW"/>
</dbReference>
<dbReference type="Pfam" id="PF01627">
    <property type="entry name" value="Hpt"/>
    <property type="match status" value="1"/>
</dbReference>
<dbReference type="SUPFAM" id="SSF47384">
    <property type="entry name" value="Homodimeric domain of signal transducing histidine kinase"/>
    <property type="match status" value="1"/>
</dbReference>
<dbReference type="Pfam" id="PF00512">
    <property type="entry name" value="HisKA"/>
    <property type="match status" value="1"/>
</dbReference>
<dbReference type="InterPro" id="IPR004358">
    <property type="entry name" value="Sig_transdc_His_kin-like_C"/>
</dbReference>
<dbReference type="PROSITE" id="PS50894">
    <property type="entry name" value="HPT"/>
    <property type="match status" value="1"/>
</dbReference>
<dbReference type="Gene3D" id="3.40.50.2300">
    <property type="match status" value="2"/>
</dbReference>
<dbReference type="InterPro" id="IPR036641">
    <property type="entry name" value="HPT_dom_sf"/>
</dbReference>
<dbReference type="CDD" id="cd16922">
    <property type="entry name" value="HATPase_EvgS-ArcB-TorS-like"/>
    <property type="match status" value="1"/>
</dbReference>
<evidence type="ECO:0000256" key="5">
    <source>
        <dbReference type="ARBA" id="ARBA00022553"/>
    </source>
</evidence>
<sequence>MTELFEGIGDHDSVADALLYTVPGRATHSKWQLADEEEKLIFEVMVEQDPDDDKLLWVIVMENPVINDQIVLGSQSELRLLQILMDHTLDYVYFQDIRGHFIIANRAFQRLIRTPHPGYEIGRRLSDFVNEKTAVASEEVDHEVLTSLQPVIKNVSYFQLKDGPGLWLQSTKMPVFDSNNKRLGVVCVSRNISDSVEQERKLREAMTRAEQASRAKSDFLANMSHEIRTPINGIIGMAELSLDSDLTAEQEKYVQTIVNCSNTLLTLINDLLDFSKIESGQLELEEINFNLLTTIEECLDQFAGQTREKGIELALRTGSDLPSHVRGDPTRFRQILSNLISNAVKFTDEGEIVVSAATVNEKDGQTRIRFSVTDTGIGIPDSRQAAIFDSFTQADSSTTRKYGGTGLGLSICRQLAEMMGGSISVQSCLDQGSTFSVEIPFQALRRRESVPRKHLKQLEGLRVLIIDDHQTNRTILSELCRHWGFRAEVAEGGLQGLEMMQRATTGGEPYQLVLLDQQMPHLSGLEVASLIVNRQHLKDAKLILLSSSLNQDEARQASEMGIQRFLSKPIKQSVLLEVVLELFEVAVPERRRHPSRTAEGHTHTGGKAAAMSPLRVLLAEDNPINQEVTQRRLKKMGHEVTVVENGRLAVEASMAVRFDLILMDVQMPEMDGIEATRQIREMEKIRGTRTVIVAMTARAMSSDEALCLEAGMDAYIAKPFRAAKLHSVLDTISSDLGKGRHCAGPGYVPTRDDDLERLFGELSHEDRDDLLSAADIFLENYRSDWERLSQAWERGEFSELNHRAHSIKGGASIFHAERLSHLAESLELAALNAEAENIAQYMPALEEELEAFASLLRKQIGKRKV</sequence>
<dbReference type="SMART" id="SM00388">
    <property type="entry name" value="HisKA"/>
    <property type="match status" value="1"/>
</dbReference>
<dbReference type="InterPro" id="IPR035965">
    <property type="entry name" value="PAS-like_dom_sf"/>
</dbReference>
<keyword evidence="13" id="KW-0472">Membrane</keyword>
<dbReference type="InterPro" id="IPR000014">
    <property type="entry name" value="PAS"/>
</dbReference>
<keyword evidence="4" id="KW-1003">Cell membrane</keyword>
<evidence type="ECO:0000256" key="10">
    <source>
        <dbReference type="ARBA" id="ARBA00022840"/>
    </source>
</evidence>
<dbReference type="CDD" id="cd00082">
    <property type="entry name" value="HisKA"/>
    <property type="match status" value="1"/>
</dbReference>
<evidence type="ECO:0000256" key="6">
    <source>
        <dbReference type="ARBA" id="ARBA00022679"/>
    </source>
</evidence>
<dbReference type="NCBIfam" id="TIGR00229">
    <property type="entry name" value="sensory_box"/>
    <property type="match status" value="1"/>
</dbReference>
<dbReference type="PRINTS" id="PR00344">
    <property type="entry name" value="BCTRLSENSOR"/>
</dbReference>
<dbReference type="InterPro" id="IPR036097">
    <property type="entry name" value="HisK_dim/P_sf"/>
</dbReference>
<evidence type="ECO:0000256" key="8">
    <source>
        <dbReference type="ARBA" id="ARBA00022741"/>
    </source>
</evidence>
<keyword evidence="10" id="KW-0067">ATP-binding</keyword>
<evidence type="ECO:0000259" key="19">
    <source>
        <dbReference type="PROSITE" id="PS50113"/>
    </source>
</evidence>
<dbReference type="PROSITE" id="PS50109">
    <property type="entry name" value="HIS_KIN"/>
    <property type="match status" value="1"/>
</dbReference>
<evidence type="ECO:0000256" key="13">
    <source>
        <dbReference type="ARBA" id="ARBA00023136"/>
    </source>
</evidence>
<evidence type="ECO:0000256" key="3">
    <source>
        <dbReference type="ARBA" id="ARBA00012438"/>
    </source>
</evidence>
<evidence type="ECO:0000256" key="16">
    <source>
        <dbReference type="SAM" id="Coils"/>
    </source>
</evidence>
<accession>A0A842HHP2</accession>
<dbReference type="GO" id="GO:0000155">
    <property type="term" value="F:phosphorelay sensor kinase activity"/>
    <property type="evidence" value="ECO:0007669"/>
    <property type="project" value="InterPro"/>
</dbReference>
<evidence type="ECO:0000256" key="4">
    <source>
        <dbReference type="ARBA" id="ARBA00022475"/>
    </source>
</evidence>
<reference evidence="21 22" key="1">
    <citation type="submission" date="2020-07" db="EMBL/GenBank/DDBJ databases">
        <authorList>
            <person name="Feng X."/>
        </authorList>
    </citation>
    <scope>NUCLEOTIDE SEQUENCE [LARGE SCALE GENOMIC DNA]</scope>
    <source>
        <strain evidence="21 22">JCM31066</strain>
    </source>
</reference>
<keyword evidence="22" id="KW-1185">Reference proteome</keyword>
<feature type="domain" description="Response regulatory" evidence="18">
    <location>
        <begin position="462"/>
        <end position="583"/>
    </location>
</feature>
<dbReference type="PANTHER" id="PTHR45339">
    <property type="entry name" value="HYBRID SIGNAL TRANSDUCTION HISTIDINE KINASE J"/>
    <property type="match status" value="1"/>
</dbReference>
<gene>
    <name evidence="21" type="ORF">H5P28_10810</name>
</gene>
<keyword evidence="6" id="KW-0808">Transferase</keyword>
<keyword evidence="11" id="KW-1133">Transmembrane helix</keyword>
<feature type="domain" description="HPt" evidence="20">
    <location>
        <begin position="766"/>
        <end position="859"/>
    </location>
</feature>
<dbReference type="AlphaFoldDB" id="A0A842HHP2"/>
<dbReference type="EMBL" id="JACHVB010000034">
    <property type="protein sequence ID" value="MBC2594751.1"/>
    <property type="molecule type" value="Genomic_DNA"/>
</dbReference>
<evidence type="ECO:0000256" key="2">
    <source>
        <dbReference type="ARBA" id="ARBA00004651"/>
    </source>
</evidence>
<keyword evidence="5 15" id="KW-0597">Phosphoprotein</keyword>
<evidence type="ECO:0000256" key="14">
    <source>
        <dbReference type="PROSITE-ProRule" id="PRU00110"/>
    </source>
</evidence>
<dbReference type="CDD" id="cd17546">
    <property type="entry name" value="REC_hyHK_CKI1_RcsC-like"/>
    <property type="match status" value="1"/>
</dbReference>
<dbReference type="InterPro" id="IPR005467">
    <property type="entry name" value="His_kinase_dom"/>
</dbReference>
<feature type="modified residue" description="4-aspartylphosphate" evidence="15">
    <location>
        <position position="516"/>
    </location>
</feature>
<dbReference type="Gene3D" id="3.30.565.10">
    <property type="entry name" value="Histidine kinase-like ATPase, C-terminal domain"/>
    <property type="match status" value="1"/>
</dbReference>
<evidence type="ECO:0000256" key="11">
    <source>
        <dbReference type="ARBA" id="ARBA00022989"/>
    </source>
</evidence>
<keyword evidence="9" id="KW-0418">Kinase</keyword>
<evidence type="ECO:0000256" key="9">
    <source>
        <dbReference type="ARBA" id="ARBA00022777"/>
    </source>
</evidence>
<evidence type="ECO:0000313" key="22">
    <source>
        <dbReference type="Proteomes" id="UP000546464"/>
    </source>
</evidence>
<dbReference type="FunFam" id="1.10.287.130:FF:000003">
    <property type="entry name" value="Histidine kinase"/>
    <property type="match status" value="1"/>
</dbReference>
<dbReference type="SUPFAM" id="SSF47226">
    <property type="entry name" value="Histidine-containing phosphotransfer domain, HPT domain"/>
    <property type="match status" value="1"/>
</dbReference>
<comment type="catalytic activity">
    <reaction evidence="1">
        <text>ATP + protein L-histidine = ADP + protein N-phospho-L-histidine.</text>
        <dbReference type="EC" id="2.7.13.3"/>
    </reaction>
</comment>
<dbReference type="RefSeq" id="WP_185675719.1">
    <property type="nucleotide sequence ID" value="NZ_JACHVB010000034.1"/>
</dbReference>
<dbReference type="InterPro" id="IPR008207">
    <property type="entry name" value="Sig_transdc_His_kin_Hpt_dom"/>
</dbReference>
<evidence type="ECO:0000259" key="17">
    <source>
        <dbReference type="PROSITE" id="PS50109"/>
    </source>
</evidence>
<dbReference type="PROSITE" id="PS50110">
    <property type="entry name" value="RESPONSE_REGULATORY"/>
    <property type="match status" value="2"/>
</dbReference>
<comment type="caution">
    <text evidence="21">The sequence shown here is derived from an EMBL/GenBank/DDBJ whole genome shotgun (WGS) entry which is preliminary data.</text>
</comment>
<dbReference type="SUPFAM" id="SSF55785">
    <property type="entry name" value="PYP-like sensor domain (PAS domain)"/>
    <property type="match status" value="1"/>
</dbReference>
<dbReference type="Gene3D" id="1.20.120.160">
    <property type="entry name" value="HPT domain"/>
    <property type="match status" value="1"/>
</dbReference>